<evidence type="ECO:0000256" key="1">
    <source>
        <dbReference type="SAM" id="MobiDB-lite"/>
    </source>
</evidence>
<evidence type="ECO:0000313" key="2">
    <source>
        <dbReference type="EMBL" id="KAJ3181242.1"/>
    </source>
</evidence>
<keyword evidence="3" id="KW-1185">Reference proteome</keyword>
<feature type="compositionally biased region" description="Basic and acidic residues" evidence="1">
    <location>
        <begin position="216"/>
        <end position="231"/>
    </location>
</feature>
<dbReference type="Proteomes" id="UP001212152">
    <property type="component" value="Unassembled WGS sequence"/>
</dbReference>
<feature type="region of interest" description="Disordered" evidence="1">
    <location>
        <begin position="212"/>
        <end position="231"/>
    </location>
</feature>
<evidence type="ECO:0000313" key="3">
    <source>
        <dbReference type="Proteomes" id="UP001212152"/>
    </source>
</evidence>
<accession>A0AAD5TMR0</accession>
<reference evidence="2" key="1">
    <citation type="submission" date="2020-05" db="EMBL/GenBank/DDBJ databases">
        <title>Phylogenomic resolution of chytrid fungi.</title>
        <authorList>
            <person name="Stajich J.E."/>
            <person name="Amses K."/>
            <person name="Simmons R."/>
            <person name="Seto K."/>
            <person name="Myers J."/>
            <person name="Bonds A."/>
            <person name="Quandt C.A."/>
            <person name="Barry K."/>
            <person name="Liu P."/>
            <person name="Grigoriev I."/>
            <person name="Longcore J.E."/>
            <person name="James T.Y."/>
        </authorList>
    </citation>
    <scope>NUCLEOTIDE SEQUENCE</scope>
    <source>
        <strain evidence="2">JEL0379</strain>
    </source>
</reference>
<dbReference type="AlphaFoldDB" id="A0AAD5TMR0"/>
<comment type="caution">
    <text evidence="2">The sequence shown here is derived from an EMBL/GenBank/DDBJ whole genome shotgun (WGS) entry which is preliminary data.</text>
</comment>
<gene>
    <name evidence="2" type="ORF">HDU87_001371</name>
</gene>
<dbReference type="EMBL" id="JADGJQ010000013">
    <property type="protein sequence ID" value="KAJ3181242.1"/>
    <property type="molecule type" value="Genomic_DNA"/>
</dbReference>
<name>A0AAD5TMR0_9FUNG</name>
<proteinExistence type="predicted"/>
<protein>
    <submittedName>
        <fullName evidence="2">Uncharacterized protein</fullName>
    </submittedName>
</protein>
<organism evidence="2 3">
    <name type="scientific">Geranomyces variabilis</name>
    <dbReference type="NCBI Taxonomy" id="109894"/>
    <lineage>
        <taxon>Eukaryota</taxon>
        <taxon>Fungi</taxon>
        <taxon>Fungi incertae sedis</taxon>
        <taxon>Chytridiomycota</taxon>
        <taxon>Chytridiomycota incertae sedis</taxon>
        <taxon>Chytridiomycetes</taxon>
        <taxon>Spizellomycetales</taxon>
        <taxon>Powellomycetaceae</taxon>
        <taxon>Geranomyces</taxon>
    </lineage>
</organism>
<sequence length="731" mass="80511">MVPGTEGLVEKIQMLHNGGATESTLYWAVLETKDKESMALLGRGMRQHVDSILKAGLCYESPRASAYASQLLDSEMWSATTLLAFTNKFQRRVSDLVQVFGAQSAGQHLVVSVLEHHGGALFLHQVDQASVPVQTHDVLLFAELYTCIASLAMHVGCALKEIDTARVQTRSSRKSNFMASWHLSHARQDPDSEFENAPEANAEVLHSGEIENAPEADQREKNAHDFERAADKLRKDAIRTRERISARAISGEGGDGDGAEAEMRVENADEEVAREDDNENGDANERANSVKKLEGLAVVTRTGFGKDYLKQIKSFASSTCAVVRQHVRHLTILAERWCVWDAAVLGLPMPSPRTKNVVLDRGIHAALAAMPGLTTQREALILALGTETIRLPRSWLAWPLFQPNDSALNADVVVSVLTALAVDETTAVLKRVEATSKCLISQIIGFSAMGSSGSGRSDMAITVSSRREAVAILVCEFAPGRDPRTFDGIRILAADVSSKLMEADPAYVNKLLYHPTSAFEPGADFCTARIKEGGVERLYLTWLGFVRVLNRSQFPFARMHCMQAAKTLFVTQLGSADEKEDLILEKFGLKAVQNLLLRISPSKLSAVYLFTIGTLGKLRQSMGIDNDELPDDMLVSKYGRTSDLSRRLGEHWRAYKSLSGSEPTFQKCVLIDESETSDCETYLADYLAKLSVLRLSSRRVVCPRCVRKYCRGFVFRLLPVPIAFARGLSDS</sequence>